<keyword evidence="2" id="KW-1185">Reference proteome</keyword>
<evidence type="ECO:0008006" key="3">
    <source>
        <dbReference type="Google" id="ProtNLM"/>
    </source>
</evidence>
<reference evidence="1 2" key="1">
    <citation type="submission" date="2016-10" db="EMBL/GenBank/DDBJ databases">
        <authorList>
            <person name="de Groot N.N."/>
        </authorList>
    </citation>
    <scope>NUCLEOTIDE SEQUENCE [LARGE SCALE GENOMIC DNA]</scope>
    <source>
        <strain evidence="1 2">DSM 18610</strain>
    </source>
</reference>
<gene>
    <name evidence="1" type="ORF">SAMN04488023_12817</name>
</gene>
<proteinExistence type="predicted"/>
<protein>
    <recommendedName>
        <fullName evidence="3">Outer membrane protein beta-barrel domain-containing protein</fullName>
    </recommendedName>
</protein>
<organism evidence="1 2">
    <name type="scientific">Pedobacter rhizosphaerae</name>
    <dbReference type="NCBI Taxonomy" id="390241"/>
    <lineage>
        <taxon>Bacteria</taxon>
        <taxon>Pseudomonadati</taxon>
        <taxon>Bacteroidota</taxon>
        <taxon>Sphingobacteriia</taxon>
        <taxon>Sphingobacteriales</taxon>
        <taxon>Sphingobacteriaceae</taxon>
        <taxon>Pedobacter</taxon>
    </lineage>
</organism>
<accession>A0A1H9U7E0</accession>
<evidence type="ECO:0000313" key="2">
    <source>
        <dbReference type="Proteomes" id="UP000199572"/>
    </source>
</evidence>
<dbReference type="EMBL" id="FOGG01000028">
    <property type="protein sequence ID" value="SES05148.1"/>
    <property type="molecule type" value="Genomic_DNA"/>
</dbReference>
<sequence length="255" mass="27964">MIAVLSSCSTFLTTAVPGSNIGYMPKPMVADSIHTLTSITGSFAGGSSPGIAFEMGMLNLSAAHTFKNFNIGYGLFGYAGKAEGGTDLQTAEDREQYLNNFKKNYAGAGLQFSIGLHNTSENGNTDFRYLSFQNSFSFENGPYTDFRRNTFNGKIPTYVAVTDRSFIWTTGLSTEIIWRARRNHDIKHAFKLFIGGSPSLSNSFRFGSSISNKDGANTVGWIFNYHLLIRRISLGLETGTTSNFSQKISLGYSFN</sequence>
<evidence type="ECO:0000313" key="1">
    <source>
        <dbReference type="EMBL" id="SES05148.1"/>
    </source>
</evidence>
<dbReference type="Proteomes" id="UP000199572">
    <property type="component" value="Unassembled WGS sequence"/>
</dbReference>
<dbReference type="AlphaFoldDB" id="A0A1H9U7E0"/>
<dbReference type="STRING" id="390241.SAMN04488023_12817"/>
<name>A0A1H9U7E0_9SPHI</name>